<sequence>MNALVIDTFEFCRTNSSKAGVTPVADMTRLAKECANPSGEISWKAVGSTHKLGFPQMTLSVNGTVQLVCQRCLQPYAHDLDSSTVLMLGKDDEQADEIEETIDDESIDVIVGSRSMELMYLVEDEALLALPQSPRHDVCPDASLLDKAKSEKISPFDALKSLKSE</sequence>
<keyword evidence="4" id="KW-0690">Ribosome biogenesis</keyword>
<evidence type="ECO:0000256" key="3">
    <source>
        <dbReference type="ARBA" id="ARBA00015716"/>
    </source>
</evidence>
<evidence type="ECO:0000256" key="1">
    <source>
        <dbReference type="ARBA" id="ARBA00002868"/>
    </source>
</evidence>
<evidence type="ECO:0000256" key="2">
    <source>
        <dbReference type="ARBA" id="ARBA00010740"/>
    </source>
</evidence>
<gene>
    <name evidence="6" type="ORF">SAMN05192549_10456</name>
</gene>
<organism evidence="6 7">
    <name type="scientific">Duganella sacchari</name>
    <dbReference type="NCBI Taxonomy" id="551987"/>
    <lineage>
        <taxon>Bacteria</taxon>
        <taxon>Pseudomonadati</taxon>
        <taxon>Pseudomonadota</taxon>
        <taxon>Betaproteobacteria</taxon>
        <taxon>Burkholderiales</taxon>
        <taxon>Oxalobacteraceae</taxon>
        <taxon>Telluria group</taxon>
        <taxon>Duganella</taxon>
    </lineage>
</organism>
<dbReference type="PANTHER" id="PTHR38099:SF1">
    <property type="entry name" value="LARGE RIBOSOMAL RNA SUBUNIT ACCUMULATION PROTEIN YCED"/>
    <property type="match status" value="1"/>
</dbReference>
<dbReference type="InterPro" id="IPR039255">
    <property type="entry name" value="YceD_bac"/>
</dbReference>
<reference evidence="7" key="1">
    <citation type="submission" date="2016-11" db="EMBL/GenBank/DDBJ databases">
        <authorList>
            <person name="Varghese N."/>
            <person name="Submissions S."/>
        </authorList>
    </citation>
    <scope>NUCLEOTIDE SEQUENCE [LARGE SCALE GENOMIC DNA]</scope>
    <source>
        <strain evidence="7">Sac-22</strain>
    </source>
</reference>
<dbReference type="AlphaFoldDB" id="A0A1M7NM23"/>
<dbReference type="InterPro" id="IPR003772">
    <property type="entry name" value="YceD"/>
</dbReference>
<dbReference type="GO" id="GO:0005829">
    <property type="term" value="C:cytosol"/>
    <property type="evidence" value="ECO:0007669"/>
    <property type="project" value="TreeGrafter"/>
</dbReference>
<protein>
    <recommendedName>
        <fullName evidence="3">Large ribosomal RNA subunit accumulation protein YceD</fullName>
    </recommendedName>
    <alternativeName>
        <fullName evidence="5">23S rRNA accumulation protein YceD</fullName>
    </alternativeName>
</protein>
<dbReference type="PANTHER" id="PTHR38099">
    <property type="entry name" value="LARGE RIBOSOMAL RNA SUBUNIT ACCUMULATION PROTEIN YCED"/>
    <property type="match status" value="1"/>
</dbReference>
<dbReference type="OrthoDB" id="5297600at2"/>
<comment type="function">
    <text evidence="1">Plays a role in synthesis, processing and/or stability of 23S rRNA.</text>
</comment>
<dbReference type="Proteomes" id="UP000184339">
    <property type="component" value="Unassembled WGS sequence"/>
</dbReference>
<name>A0A1M7NM23_9BURK</name>
<proteinExistence type="inferred from homology"/>
<dbReference type="EMBL" id="FRCX01000004">
    <property type="protein sequence ID" value="SHN05046.1"/>
    <property type="molecule type" value="Genomic_DNA"/>
</dbReference>
<evidence type="ECO:0000313" key="6">
    <source>
        <dbReference type="EMBL" id="SHN05046.1"/>
    </source>
</evidence>
<evidence type="ECO:0000256" key="4">
    <source>
        <dbReference type="ARBA" id="ARBA00022517"/>
    </source>
</evidence>
<keyword evidence="7" id="KW-1185">Reference proteome</keyword>
<accession>A0A1M7NM23</accession>
<comment type="similarity">
    <text evidence="2">Belongs to the DUF177 domain family.</text>
</comment>
<dbReference type="Pfam" id="PF02620">
    <property type="entry name" value="YceD"/>
    <property type="match status" value="1"/>
</dbReference>
<dbReference type="STRING" id="551987.SAMN05192549_10456"/>
<dbReference type="RefSeq" id="WP_084560077.1">
    <property type="nucleotide sequence ID" value="NZ_FRCX01000004.1"/>
</dbReference>
<evidence type="ECO:0000256" key="5">
    <source>
        <dbReference type="ARBA" id="ARBA00031841"/>
    </source>
</evidence>
<evidence type="ECO:0000313" key="7">
    <source>
        <dbReference type="Proteomes" id="UP000184339"/>
    </source>
</evidence>
<dbReference type="GO" id="GO:0042254">
    <property type="term" value="P:ribosome biogenesis"/>
    <property type="evidence" value="ECO:0007669"/>
    <property type="project" value="UniProtKB-KW"/>
</dbReference>